<dbReference type="InterPro" id="IPR019734">
    <property type="entry name" value="TPR_rpt"/>
</dbReference>
<proteinExistence type="predicted"/>
<evidence type="ECO:0000313" key="1">
    <source>
        <dbReference type="EMBL" id="MDO7253120.1"/>
    </source>
</evidence>
<dbReference type="RefSeq" id="WP_305516962.1">
    <property type="nucleotide sequence ID" value="NZ_JAUPEV010000005.1"/>
</dbReference>
<gene>
    <name evidence="1" type="ORF">Q5I04_04250</name>
    <name evidence="2" type="ORF">Q5I06_03015</name>
</gene>
<dbReference type="InterPro" id="IPR011990">
    <property type="entry name" value="TPR-like_helical_dom_sf"/>
</dbReference>
<reference evidence="1 3" key="3">
    <citation type="journal article" date="2024" name="Syst. Appl. Microbiol.">
        <title>Helicobacter cappadocius sp. nov., from lizards: The first psychrotrophic Helicobacter species.</title>
        <authorList>
            <person name="Aydin F."/>
            <person name="Tarhane S."/>
            <person name="Karakaya E."/>
            <person name="Abay S."/>
            <person name="Kayman T."/>
            <person name="Guran O."/>
            <person name="Bozkurt E."/>
            <person name="Uzum N."/>
            <person name="Avci A."/>
            <person name="Olgun K."/>
            <person name="Jablonski D."/>
            <person name="Guran C."/>
            <person name="Burcin Saticioglu I."/>
        </authorList>
    </citation>
    <scope>NUCLEOTIDE SEQUENCE [LARGE SCALE GENOMIC DNA]</scope>
    <source>
        <strain evidence="1">Faydin-H75</strain>
        <strain evidence="3">faydin-H76</strain>
    </source>
</reference>
<dbReference type="EMBL" id="JAUYZK010000003">
    <property type="protein sequence ID" value="MDP2538754.1"/>
    <property type="molecule type" value="Genomic_DNA"/>
</dbReference>
<dbReference type="PANTHER" id="PTHR12558:SF13">
    <property type="entry name" value="CELL DIVISION CYCLE PROTEIN 27 HOMOLOG"/>
    <property type="match status" value="1"/>
</dbReference>
<dbReference type="PANTHER" id="PTHR12558">
    <property type="entry name" value="CELL DIVISION CYCLE 16,23,27"/>
    <property type="match status" value="1"/>
</dbReference>
<evidence type="ECO:0000313" key="4">
    <source>
        <dbReference type="Proteomes" id="UP001240777"/>
    </source>
</evidence>
<evidence type="ECO:0000313" key="2">
    <source>
        <dbReference type="EMBL" id="MDP2538754.1"/>
    </source>
</evidence>
<organism evidence="2 3">
    <name type="scientific">Helicobacter cappadocius</name>
    <dbReference type="NCBI Taxonomy" id="3063998"/>
    <lineage>
        <taxon>Bacteria</taxon>
        <taxon>Pseudomonadati</taxon>
        <taxon>Campylobacterota</taxon>
        <taxon>Epsilonproteobacteria</taxon>
        <taxon>Campylobacterales</taxon>
        <taxon>Helicobacteraceae</taxon>
        <taxon>Helicobacter</taxon>
    </lineage>
</organism>
<dbReference type="PROSITE" id="PS51257">
    <property type="entry name" value="PROKAR_LIPOPROTEIN"/>
    <property type="match status" value="1"/>
</dbReference>
<dbReference type="EMBL" id="JAUPEV010000005">
    <property type="protein sequence ID" value="MDO7253120.1"/>
    <property type="molecule type" value="Genomic_DNA"/>
</dbReference>
<reference evidence="2 4" key="1">
    <citation type="submission" date="2023-07" db="EMBL/GenBank/DDBJ databases">
        <title>Unpublished Manusciprt.</title>
        <authorList>
            <person name="Aydin F."/>
            <person name="Tarhane S."/>
            <person name="Saticioglu I.B."/>
            <person name="Karakaya E."/>
            <person name="Abay S."/>
            <person name="Guran O."/>
            <person name="Bozkurt E."/>
            <person name="Uzum N."/>
            <person name="Olgun K."/>
            <person name="Jablonski D."/>
        </authorList>
    </citation>
    <scope>NUCLEOTIDE SEQUENCE</scope>
    <source>
        <strain evidence="4">faydin-H75</strain>
        <strain evidence="2">Faydin-H76</strain>
    </source>
</reference>
<name>A0AA90PSP8_9HELI</name>
<dbReference type="Proteomes" id="UP001177258">
    <property type="component" value="Unassembled WGS sequence"/>
</dbReference>
<dbReference type="Gene3D" id="1.25.40.10">
    <property type="entry name" value="Tetratricopeptide repeat domain"/>
    <property type="match status" value="1"/>
</dbReference>
<dbReference type="Pfam" id="PF13181">
    <property type="entry name" value="TPR_8"/>
    <property type="match status" value="1"/>
</dbReference>
<comment type="caution">
    <text evidence="2">The sequence shown here is derived from an EMBL/GenBank/DDBJ whole genome shotgun (WGS) entry which is preliminary data.</text>
</comment>
<evidence type="ECO:0000313" key="3">
    <source>
        <dbReference type="Proteomes" id="UP001177258"/>
    </source>
</evidence>
<dbReference type="Proteomes" id="UP001240777">
    <property type="component" value="Unassembled WGS sequence"/>
</dbReference>
<accession>A0AA90PSP8</accession>
<dbReference type="AlphaFoldDB" id="A0AA90PSP8"/>
<reference evidence="1" key="2">
    <citation type="submission" date="2023-07" db="EMBL/GenBank/DDBJ databases">
        <authorList>
            <person name="Aydin F."/>
            <person name="Tarhane S."/>
            <person name="Saticioglu I.B."/>
            <person name="Karakaya E."/>
            <person name="Abay S."/>
            <person name="Guran O."/>
            <person name="Bozkurt E."/>
            <person name="Uzum N."/>
            <person name="Olgun K."/>
            <person name="Jablonski D."/>
        </authorList>
    </citation>
    <scope>NUCLEOTIDE SEQUENCE</scope>
    <source>
        <strain evidence="1">Faydin-H75</strain>
    </source>
</reference>
<keyword evidence="4" id="KW-1185">Reference proteome</keyword>
<protein>
    <submittedName>
        <fullName evidence="2">CDC27 family protein</fullName>
    </submittedName>
</protein>
<dbReference type="SUPFAM" id="SSF48452">
    <property type="entry name" value="TPR-like"/>
    <property type="match status" value="1"/>
</dbReference>
<dbReference type="Pfam" id="PF12895">
    <property type="entry name" value="ANAPC3"/>
    <property type="match status" value="1"/>
</dbReference>
<sequence>MKNLFIVIVIGIIFLSCSSKKPDFFGDEVYQERILLVAKNYKDLIRIYREKLEKKDTPQNRLKLAQYYYEAQDYSSVFYYLQPLIQSKNSPEALLLYSKALETTRKYKEALQMLEELTVLDKNIAQAYNLKGIVYASLKKFGPAKQNFLRAKELFLNDSIVNTNLGMLAILEQKYTEAINYLMPLYKRGYKDTKILNNLIFALVKANRLDIALEIIQKENISKSPRNFVRNLQRIKANPL</sequence>